<keyword evidence="6" id="KW-1185">Reference proteome</keyword>
<dbReference type="Proteomes" id="UP000319257">
    <property type="component" value="Unassembled WGS sequence"/>
</dbReference>
<evidence type="ECO:0000256" key="1">
    <source>
        <dbReference type="ARBA" id="ARBA00022729"/>
    </source>
</evidence>
<protein>
    <recommendedName>
        <fullName evidence="4">Yeast cell wall synthesis Kre9/Knh1-like N-terminal domain-containing protein</fullName>
    </recommendedName>
</protein>
<accession>A0A507BLU6</accession>
<dbReference type="GeneID" id="41979101"/>
<dbReference type="OrthoDB" id="2260257at2759"/>
<dbReference type="EMBL" id="SKBQ01000112">
    <property type="protein sequence ID" value="TPX18469.1"/>
    <property type="molecule type" value="Genomic_DNA"/>
</dbReference>
<evidence type="ECO:0000259" key="4">
    <source>
        <dbReference type="Pfam" id="PF10342"/>
    </source>
</evidence>
<feature type="domain" description="Yeast cell wall synthesis Kre9/Knh1-like N-terminal" evidence="4">
    <location>
        <begin position="31"/>
        <end position="123"/>
    </location>
</feature>
<gene>
    <name evidence="5" type="ORF">E0L32_011654</name>
</gene>
<comment type="caution">
    <text evidence="5">The sequence shown here is derived from an EMBL/GenBank/DDBJ whole genome shotgun (WGS) entry which is preliminary data.</text>
</comment>
<dbReference type="InterPro" id="IPR018466">
    <property type="entry name" value="Kre9/Knh1-like_N"/>
</dbReference>
<reference evidence="5 6" key="1">
    <citation type="submission" date="2019-06" db="EMBL/GenBank/DDBJ databases">
        <title>Draft genome sequence of the filamentous fungus Phialemoniopsis curvata isolated from diesel fuel.</title>
        <authorList>
            <person name="Varaljay V.A."/>
            <person name="Lyon W.J."/>
            <person name="Crouch A.L."/>
            <person name="Drake C.E."/>
            <person name="Hollomon J.M."/>
            <person name="Nadeau L.J."/>
            <person name="Nunn H.S."/>
            <person name="Stevenson B.S."/>
            <person name="Bojanowski C.L."/>
            <person name="Crookes-Goodson W.J."/>
        </authorList>
    </citation>
    <scope>NUCLEOTIDE SEQUENCE [LARGE SCALE GENOMIC DNA]</scope>
    <source>
        <strain evidence="5 6">D216</strain>
    </source>
</reference>
<dbReference type="PANTHER" id="PTHR40633">
    <property type="entry name" value="MATRIX PROTEIN, PUTATIVE (AFU_ORTHOLOGUE AFUA_8G05410)-RELATED"/>
    <property type="match status" value="1"/>
</dbReference>
<keyword evidence="1 3" id="KW-0732">Signal</keyword>
<evidence type="ECO:0000256" key="2">
    <source>
        <dbReference type="SAM" id="MobiDB-lite"/>
    </source>
</evidence>
<evidence type="ECO:0000313" key="5">
    <source>
        <dbReference type="EMBL" id="TPX18469.1"/>
    </source>
</evidence>
<evidence type="ECO:0000313" key="6">
    <source>
        <dbReference type="Proteomes" id="UP000319257"/>
    </source>
</evidence>
<organism evidence="5 6">
    <name type="scientific">Thyridium curvatum</name>
    <dbReference type="NCBI Taxonomy" id="1093900"/>
    <lineage>
        <taxon>Eukaryota</taxon>
        <taxon>Fungi</taxon>
        <taxon>Dikarya</taxon>
        <taxon>Ascomycota</taxon>
        <taxon>Pezizomycotina</taxon>
        <taxon>Sordariomycetes</taxon>
        <taxon>Sordariomycetidae</taxon>
        <taxon>Thyridiales</taxon>
        <taxon>Thyridiaceae</taxon>
        <taxon>Thyridium</taxon>
    </lineage>
</organism>
<feature type="region of interest" description="Disordered" evidence="2">
    <location>
        <begin position="128"/>
        <end position="182"/>
    </location>
</feature>
<dbReference type="Pfam" id="PF10342">
    <property type="entry name" value="Kre9_KNH"/>
    <property type="match status" value="1"/>
</dbReference>
<evidence type="ECO:0000256" key="3">
    <source>
        <dbReference type="SAM" id="SignalP"/>
    </source>
</evidence>
<proteinExistence type="predicted"/>
<dbReference type="AlphaFoldDB" id="A0A507BLU6"/>
<dbReference type="InParanoid" id="A0A507BLU6"/>
<feature type="chain" id="PRO_5021313949" description="Yeast cell wall synthesis Kre9/Knh1-like N-terminal domain-containing protein" evidence="3">
    <location>
        <begin position="20"/>
        <end position="239"/>
    </location>
</feature>
<dbReference type="InterPro" id="IPR052982">
    <property type="entry name" value="SRP1/TIP1-like"/>
</dbReference>
<dbReference type="RefSeq" id="XP_031000180.1">
    <property type="nucleotide sequence ID" value="XM_031134407.1"/>
</dbReference>
<dbReference type="STRING" id="1093900.A0A507BLU6"/>
<name>A0A507BLU6_9PEZI</name>
<sequence>MRFAVSAAAILAFVSSALAQNPTADFDSVSKPEKNENVAAGSTYVVTWTAPAKYSGKVSISLLGGNDPSTLQVVDTVATGVDNAAGKYSWAVGKSLGSAKTYGLKFVYESDQSIFQFSQPFQITGGVASSSGSSSATGSSSASSSATSSSASTTMSTTSSASSSSSSSAAPSTTVVKTTSVSNSTVTTGAKTTLATQTSAGTSASGTSKPSTIPTNGAGRVAAGSLALFAGVAAAVFAL</sequence>
<feature type="signal peptide" evidence="3">
    <location>
        <begin position="1"/>
        <end position="19"/>
    </location>
</feature>
<dbReference type="PANTHER" id="PTHR40633:SF1">
    <property type="entry name" value="GPI ANCHORED SERINE-THREONINE RICH PROTEIN (AFU_ORTHOLOGUE AFUA_1G03630)"/>
    <property type="match status" value="1"/>
</dbReference>